<dbReference type="Proteomes" id="UP000579812">
    <property type="component" value="Unassembled WGS sequence"/>
</dbReference>
<feature type="compositionally biased region" description="Basic and acidic residues" evidence="17">
    <location>
        <begin position="218"/>
        <end position="228"/>
    </location>
</feature>
<evidence type="ECO:0000256" key="14">
    <source>
        <dbReference type="ARBA" id="ARBA00023328"/>
    </source>
</evidence>
<evidence type="ECO:0000256" key="17">
    <source>
        <dbReference type="SAM" id="MobiDB-lite"/>
    </source>
</evidence>
<comment type="function">
    <text evidence="1">Required for recruitment of CENPA to centromeres and normal chromosome segregation during mitosis.</text>
</comment>
<dbReference type="PROSITE" id="PS51793">
    <property type="entry name" value="MIS18"/>
    <property type="match status" value="1"/>
</dbReference>
<keyword evidence="4" id="KW-0158">Chromosome</keyword>
<keyword evidence="5" id="KW-1017">Isopeptide bond</keyword>
<evidence type="ECO:0000256" key="3">
    <source>
        <dbReference type="ARBA" id="ARBA00004584"/>
    </source>
</evidence>
<dbReference type="GO" id="GO:0000785">
    <property type="term" value="C:chromatin"/>
    <property type="evidence" value="ECO:0007669"/>
    <property type="project" value="TreeGrafter"/>
</dbReference>
<keyword evidence="6" id="KW-0597">Phosphoprotein</keyword>
<evidence type="ECO:0000256" key="13">
    <source>
        <dbReference type="ARBA" id="ARBA00023306"/>
    </source>
</evidence>
<evidence type="ECO:0000256" key="8">
    <source>
        <dbReference type="ARBA" id="ARBA00022723"/>
    </source>
</evidence>
<evidence type="ECO:0000256" key="6">
    <source>
        <dbReference type="ARBA" id="ARBA00022553"/>
    </source>
</evidence>
<comment type="caution">
    <text evidence="19">The sequence shown here is derived from an EMBL/GenBank/DDBJ whole genome shotgun (WGS) entry which is preliminary data.</text>
</comment>
<evidence type="ECO:0000256" key="15">
    <source>
        <dbReference type="ARBA" id="ARBA00039650"/>
    </source>
</evidence>
<gene>
    <name evidence="19" type="ORF">G5714_011067</name>
</gene>
<comment type="subunit">
    <text evidence="16">Homodimer, and heterodimer with OIP5/MIS18B. Identified in a complex containing MIS18A, OIP5/MIS18B, MIS18BP1, RBBP7 and RBBP4.</text>
</comment>
<reference evidence="19 20" key="1">
    <citation type="submission" date="2020-04" db="EMBL/GenBank/DDBJ databases">
        <title>Chromosome-level genome assembly of a cyprinid fish Onychostoma macrolepis by integration of Nanopore Sequencing, Bionano and Hi-C technology.</title>
        <authorList>
            <person name="Wang D."/>
        </authorList>
    </citation>
    <scope>NUCLEOTIDE SEQUENCE [LARGE SCALE GENOMIC DNA]</scope>
    <source>
        <strain evidence="19">SWU-2019</strain>
        <tissue evidence="19">Muscle</tissue>
    </source>
</reference>
<evidence type="ECO:0000256" key="7">
    <source>
        <dbReference type="ARBA" id="ARBA00022618"/>
    </source>
</evidence>
<dbReference type="InterPro" id="IPR034752">
    <property type="entry name" value="Mis18"/>
</dbReference>
<keyword evidence="9" id="KW-0498">Mitosis</keyword>
<dbReference type="GO" id="GO:0034080">
    <property type="term" value="P:CENP-A containing chromatin assembly"/>
    <property type="evidence" value="ECO:0007669"/>
    <property type="project" value="TreeGrafter"/>
</dbReference>
<dbReference type="PANTHER" id="PTHR16431">
    <property type="entry name" value="NEUROGENIC PROTEIN MASTERMIND"/>
    <property type="match status" value="1"/>
</dbReference>
<dbReference type="GO" id="GO:0046872">
    <property type="term" value="F:metal ion binding"/>
    <property type="evidence" value="ECO:0007669"/>
    <property type="project" value="UniProtKB-KW"/>
</dbReference>
<evidence type="ECO:0000256" key="11">
    <source>
        <dbReference type="ARBA" id="ARBA00022843"/>
    </source>
</evidence>
<dbReference type="EMBL" id="JAAMOB010000010">
    <property type="protein sequence ID" value="KAF4108308.1"/>
    <property type="molecule type" value="Genomic_DNA"/>
</dbReference>
<feature type="region of interest" description="Disordered" evidence="17">
    <location>
        <begin position="194"/>
        <end position="228"/>
    </location>
</feature>
<evidence type="ECO:0000259" key="18">
    <source>
        <dbReference type="PROSITE" id="PS51793"/>
    </source>
</evidence>
<keyword evidence="12" id="KW-0539">Nucleus</keyword>
<evidence type="ECO:0000313" key="19">
    <source>
        <dbReference type="EMBL" id="KAF4108308.1"/>
    </source>
</evidence>
<keyword evidence="13" id="KW-0131">Cell cycle</keyword>
<evidence type="ECO:0000256" key="2">
    <source>
        <dbReference type="ARBA" id="ARBA00004123"/>
    </source>
</evidence>
<keyword evidence="20" id="KW-1185">Reference proteome</keyword>
<name>A0A7J6CLV3_9TELE</name>
<evidence type="ECO:0000256" key="5">
    <source>
        <dbReference type="ARBA" id="ARBA00022499"/>
    </source>
</evidence>
<feature type="compositionally biased region" description="Polar residues" evidence="17">
    <location>
        <begin position="195"/>
        <end position="212"/>
    </location>
</feature>
<evidence type="ECO:0000256" key="4">
    <source>
        <dbReference type="ARBA" id="ARBA00022454"/>
    </source>
</evidence>
<feature type="domain" description="Mis18" evidence="18">
    <location>
        <begin position="39"/>
        <end position="137"/>
    </location>
</feature>
<proteinExistence type="predicted"/>
<evidence type="ECO:0000313" key="20">
    <source>
        <dbReference type="Proteomes" id="UP000579812"/>
    </source>
</evidence>
<protein>
    <recommendedName>
        <fullName evidence="15">Protein Mis18-alpha</fullName>
    </recommendedName>
</protein>
<keyword evidence="8" id="KW-0479">Metal-binding</keyword>
<comment type="subcellular location">
    <subcellularLocation>
        <location evidence="3">Chromosome</location>
        <location evidence="3">Centromere</location>
    </subcellularLocation>
    <subcellularLocation>
        <location evidence="2">Nucleus</location>
    </subcellularLocation>
</comment>
<evidence type="ECO:0000256" key="16">
    <source>
        <dbReference type="ARBA" id="ARBA00046705"/>
    </source>
</evidence>
<dbReference type="GO" id="GO:0000775">
    <property type="term" value="C:chromosome, centromeric region"/>
    <property type="evidence" value="ECO:0007669"/>
    <property type="project" value="UniProtKB-SubCell"/>
</dbReference>
<evidence type="ECO:0000256" key="10">
    <source>
        <dbReference type="ARBA" id="ARBA00022833"/>
    </source>
</evidence>
<evidence type="ECO:0000256" key="12">
    <source>
        <dbReference type="ARBA" id="ARBA00023242"/>
    </source>
</evidence>
<evidence type="ECO:0000256" key="1">
    <source>
        <dbReference type="ARBA" id="ARBA00003694"/>
    </source>
</evidence>
<organism evidence="19 20">
    <name type="scientific">Onychostoma macrolepis</name>
    <dbReference type="NCBI Taxonomy" id="369639"/>
    <lineage>
        <taxon>Eukaryota</taxon>
        <taxon>Metazoa</taxon>
        <taxon>Chordata</taxon>
        <taxon>Craniata</taxon>
        <taxon>Vertebrata</taxon>
        <taxon>Euteleostomi</taxon>
        <taxon>Actinopterygii</taxon>
        <taxon>Neopterygii</taxon>
        <taxon>Teleostei</taxon>
        <taxon>Ostariophysi</taxon>
        <taxon>Cypriniformes</taxon>
        <taxon>Cyprinidae</taxon>
        <taxon>Acrossocheilinae</taxon>
        <taxon>Onychostoma</taxon>
    </lineage>
</organism>
<dbReference type="AlphaFoldDB" id="A0A7J6CLV3"/>
<keyword evidence="7" id="KW-0132">Cell division</keyword>
<dbReference type="GO" id="GO:0007059">
    <property type="term" value="P:chromosome segregation"/>
    <property type="evidence" value="ECO:0007669"/>
    <property type="project" value="TreeGrafter"/>
</dbReference>
<evidence type="ECO:0000256" key="9">
    <source>
        <dbReference type="ARBA" id="ARBA00022776"/>
    </source>
</evidence>
<dbReference type="InterPro" id="IPR004910">
    <property type="entry name" value="Yippee/Mis18/Cereblon"/>
</dbReference>
<dbReference type="Pfam" id="PF03226">
    <property type="entry name" value="Yippee-Mis18"/>
    <property type="match status" value="1"/>
</dbReference>
<dbReference type="GO" id="GO:0005634">
    <property type="term" value="C:nucleus"/>
    <property type="evidence" value="ECO:0007669"/>
    <property type="project" value="UniProtKB-SubCell"/>
</dbReference>
<dbReference type="PANTHER" id="PTHR16431:SF2">
    <property type="entry name" value="PROTEIN MIS18-ALPHA"/>
    <property type="match status" value="1"/>
</dbReference>
<dbReference type="GO" id="GO:0051301">
    <property type="term" value="P:cell division"/>
    <property type="evidence" value="ECO:0007669"/>
    <property type="project" value="UniProtKB-KW"/>
</dbReference>
<keyword evidence="14" id="KW-0137">Centromere</keyword>
<keyword evidence="11" id="KW-0832">Ubl conjugation</keyword>
<accession>A0A7J6CLV3</accession>
<keyword evidence="10" id="KW-0862">Zinc</keyword>
<sequence length="228" mass="24972">MAGKIKVADDCNYKTYSVCESAADSSSSRVEEDGESDGPAVFMCGKCKLPIGDSLSWAGSDDEQNQIMLKRISDNVVIGKEPFVSGTQKELGCLVVNLTCRGCCSELGIMYISTPKKLDYKRSLFCFSVENIESYVVGSPGQRVPELDREDKPVTLEYQNIVEQQMTEQHSPPGGGKILVETLKARTPNPECWGSITTAADRSRAPRTNQRAVSKGHAAMETKRTCCR</sequence>